<protein>
    <submittedName>
        <fullName evidence="2">Uncharacterized protein</fullName>
    </submittedName>
</protein>
<accession>A0A9P6HMJ7</accession>
<proteinExistence type="predicted"/>
<dbReference type="EMBL" id="WIUZ02000003">
    <property type="protein sequence ID" value="KAF9789550.1"/>
    <property type="molecule type" value="Genomic_DNA"/>
</dbReference>
<dbReference type="Proteomes" id="UP000736335">
    <property type="component" value="Unassembled WGS sequence"/>
</dbReference>
<organism evidence="2 3">
    <name type="scientific">Thelephora terrestris</name>
    <dbReference type="NCBI Taxonomy" id="56493"/>
    <lineage>
        <taxon>Eukaryota</taxon>
        <taxon>Fungi</taxon>
        <taxon>Dikarya</taxon>
        <taxon>Basidiomycota</taxon>
        <taxon>Agaricomycotina</taxon>
        <taxon>Agaricomycetes</taxon>
        <taxon>Thelephorales</taxon>
        <taxon>Thelephoraceae</taxon>
        <taxon>Thelephora</taxon>
    </lineage>
</organism>
<keyword evidence="3" id="KW-1185">Reference proteome</keyword>
<sequence length="159" mass="17897">MPYHQHTPPPRRGWRARAKVAIAGTLNDRFCSSLIILLALRPQVPNPTVSWIDILNAKRESTLHGTETTPMVSVFGLYSVRLIYESRQAGGARKRLCSKRYTREKKANGVYHRTCTVVIYPVRIGSKIIGPIIAIIALFSPFIAPFFTSPNLLPIHTFQ</sequence>
<comment type="caution">
    <text evidence="2">The sequence shown here is derived from an EMBL/GenBank/DDBJ whole genome shotgun (WGS) entry which is preliminary data.</text>
</comment>
<reference evidence="2" key="1">
    <citation type="journal article" date="2020" name="Nat. Commun.">
        <title>Large-scale genome sequencing of mycorrhizal fungi provides insights into the early evolution of symbiotic traits.</title>
        <authorList>
            <person name="Miyauchi S."/>
            <person name="Kiss E."/>
            <person name="Kuo A."/>
            <person name="Drula E."/>
            <person name="Kohler A."/>
            <person name="Sanchez-Garcia M."/>
            <person name="Morin E."/>
            <person name="Andreopoulos B."/>
            <person name="Barry K.W."/>
            <person name="Bonito G."/>
            <person name="Buee M."/>
            <person name="Carver A."/>
            <person name="Chen C."/>
            <person name="Cichocki N."/>
            <person name="Clum A."/>
            <person name="Culley D."/>
            <person name="Crous P.W."/>
            <person name="Fauchery L."/>
            <person name="Girlanda M."/>
            <person name="Hayes R.D."/>
            <person name="Keri Z."/>
            <person name="LaButti K."/>
            <person name="Lipzen A."/>
            <person name="Lombard V."/>
            <person name="Magnuson J."/>
            <person name="Maillard F."/>
            <person name="Murat C."/>
            <person name="Nolan M."/>
            <person name="Ohm R.A."/>
            <person name="Pangilinan J."/>
            <person name="Pereira M.F."/>
            <person name="Perotto S."/>
            <person name="Peter M."/>
            <person name="Pfister S."/>
            <person name="Riley R."/>
            <person name="Sitrit Y."/>
            <person name="Stielow J.B."/>
            <person name="Szollosi G."/>
            <person name="Zifcakova L."/>
            <person name="Stursova M."/>
            <person name="Spatafora J.W."/>
            <person name="Tedersoo L."/>
            <person name="Vaario L.M."/>
            <person name="Yamada A."/>
            <person name="Yan M."/>
            <person name="Wang P."/>
            <person name="Xu J."/>
            <person name="Bruns T."/>
            <person name="Baldrian P."/>
            <person name="Vilgalys R."/>
            <person name="Dunand C."/>
            <person name="Henrissat B."/>
            <person name="Grigoriev I.V."/>
            <person name="Hibbett D."/>
            <person name="Nagy L.G."/>
            <person name="Martin F.M."/>
        </authorList>
    </citation>
    <scope>NUCLEOTIDE SEQUENCE</scope>
    <source>
        <strain evidence="2">UH-Tt-Lm1</strain>
    </source>
</reference>
<evidence type="ECO:0000313" key="3">
    <source>
        <dbReference type="Proteomes" id="UP000736335"/>
    </source>
</evidence>
<gene>
    <name evidence="2" type="ORF">BJ322DRAFT_542564</name>
</gene>
<reference evidence="2" key="2">
    <citation type="submission" date="2020-11" db="EMBL/GenBank/DDBJ databases">
        <authorList>
            <consortium name="DOE Joint Genome Institute"/>
            <person name="Kuo A."/>
            <person name="Miyauchi S."/>
            <person name="Kiss E."/>
            <person name="Drula E."/>
            <person name="Kohler A."/>
            <person name="Sanchez-Garcia M."/>
            <person name="Andreopoulos B."/>
            <person name="Barry K.W."/>
            <person name="Bonito G."/>
            <person name="Buee M."/>
            <person name="Carver A."/>
            <person name="Chen C."/>
            <person name="Cichocki N."/>
            <person name="Clum A."/>
            <person name="Culley D."/>
            <person name="Crous P.W."/>
            <person name="Fauchery L."/>
            <person name="Girlanda M."/>
            <person name="Hayes R."/>
            <person name="Keri Z."/>
            <person name="Labutti K."/>
            <person name="Lipzen A."/>
            <person name="Lombard V."/>
            <person name="Magnuson J."/>
            <person name="Maillard F."/>
            <person name="Morin E."/>
            <person name="Murat C."/>
            <person name="Nolan M."/>
            <person name="Ohm R."/>
            <person name="Pangilinan J."/>
            <person name="Pereira M."/>
            <person name="Perotto S."/>
            <person name="Peter M."/>
            <person name="Riley R."/>
            <person name="Sitrit Y."/>
            <person name="Stielow B."/>
            <person name="Szollosi G."/>
            <person name="Zifcakova L."/>
            <person name="Stursova M."/>
            <person name="Spatafora J.W."/>
            <person name="Tedersoo L."/>
            <person name="Vaario L.-M."/>
            <person name="Yamada A."/>
            <person name="Yan M."/>
            <person name="Wang P."/>
            <person name="Xu J."/>
            <person name="Bruns T."/>
            <person name="Baldrian P."/>
            <person name="Vilgalys R."/>
            <person name="Henrissat B."/>
            <person name="Grigoriev I.V."/>
            <person name="Hibbett D."/>
            <person name="Nagy L.G."/>
            <person name="Martin F.M."/>
        </authorList>
    </citation>
    <scope>NUCLEOTIDE SEQUENCE</scope>
    <source>
        <strain evidence="2">UH-Tt-Lm1</strain>
    </source>
</reference>
<keyword evidence="1" id="KW-0472">Membrane</keyword>
<feature type="transmembrane region" description="Helical" evidence="1">
    <location>
        <begin position="128"/>
        <end position="147"/>
    </location>
</feature>
<keyword evidence="1" id="KW-1133">Transmembrane helix</keyword>
<dbReference type="AlphaFoldDB" id="A0A9P6HMJ7"/>
<evidence type="ECO:0000313" key="2">
    <source>
        <dbReference type="EMBL" id="KAF9789550.1"/>
    </source>
</evidence>
<evidence type="ECO:0000256" key="1">
    <source>
        <dbReference type="SAM" id="Phobius"/>
    </source>
</evidence>
<keyword evidence="1" id="KW-0812">Transmembrane</keyword>
<name>A0A9P6HMJ7_9AGAM</name>